<reference evidence="9 10" key="1">
    <citation type="submission" date="2014-04" db="EMBL/GenBank/DDBJ databases">
        <authorList>
            <consortium name="DOE Joint Genome Institute"/>
            <person name="Kuo A."/>
            <person name="Martino E."/>
            <person name="Perotto S."/>
            <person name="Kohler A."/>
            <person name="Nagy L.G."/>
            <person name="Floudas D."/>
            <person name="Copeland A."/>
            <person name="Barry K.W."/>
            <person name="Cichocki N."/>
            <person name="Veneault-Fourrey C."/>
            <person name="LaButti K."/>
            <person name="Lindquist E.A."/>
            <person name="Lipzen A."/>
            <person name="Lundell T."/>
            <person name="Morin E."/>
            <person name="Murat C."/>
            <person name="Sun H."/>
            <person name="Tunlid A."/>
            <person name="Henrissat B."/>
            <person name="Grigoriev I.V."/>
            <person name="Hibbett D.S."/>
            <person name="Martin F."/>
            <person name="Nordberg H.P."/>
            <person name="Cantor M.N."/>
            <person name="Hua S.X."/>
        </authorList>
    </citation>
    <scope>NUCLEOTIDE SEQUENCE [LARGE SCALE GENOMIC DNA]</scope>
    <source>
        <strain evidence="9 10">Zn</strain>
    </source>
</reference>
<dbReference type="InterPro" id="IPR011701">
    <property type="entry name" value="MFS"/>
</dbReference>
<feature type="transmembrane region" description="Helical" evidence="7">
    <location>
        <begin position="247"/>
        <end position="267"/>
    </location>
</feature>
<dbReference type="EMBL" id="KN832878">
    <property type="protein sequence ID" value="KIM99506.1"/>
    <property type="molecule type" value="Genomic_DNA"/>
</dbReference>
<dbReference type="GO" id="GO:0140115">
    <property type="term" value="P:export across plasma membrane"/>
    <property type="evidence" value="ECO:0007669"/>
    <property type="project" value="UniProtKB-ARBA"/>
</dbReference>
<evidence type="ECO:0000313" key="9">
    <source>
        <dbReference type="EMBL" id="KIM99506.1"/>
    </source>
</evidence>
<evidence type="ECO:0000256" key="7">
    <source>
        <dbReference type="SAM" id="Phobius"/>
    </source>
</evidence>
<keyword evidence="4 7" id="KW-1133">Transmembrane helix</keyword>
<keyword evidence="3 7" id="KW-0812">Transmembrane</keyword>
<dbReference type="InParanoid" id="A0A0C3HAX5"/>
<dbReference type="GO" id="GO:0005886">
    <property type="term" value="C:plasma membrane"/>
    <property type="evidence" value="ECO:0007669"/>
    <property type="project" value="TreeGrafter"/>
</dbReference>
<dbReference type="PROSITE" id="PS00216">
    <property type="entry name" value="SUGAR_TRANSPORT_1"/>
    <property type="match status" value="1"/>
</dbReference>
<evidence type="ECO:0000256" key="2">
    <source>
        <dbReference type="ARBA" id="ARBA00008335"/>
    </source>
</evidence>
<keyword evidence="5 7" id="KW-0472">Membrane</keyword>
<feature type="transmembrane region" description="Helical" evidence="7">
    <location>
        <begin position="412"/>
        <end position="428"/>
    </location>
</feature>
<feature type="transmembrane region" description="Helical" evidence="7">
    <location>
        <begin position="91"/>
        <end position="112"/>
    </location>
</feature>
<dbReference type="FunCoup" id="A0A0C3HAX5">
    <property type="interactions" value="22"/>
</dbReference>
<evidence type="ECO:0000313" key="10">
    <source>
        <dbReference type="Proteomes" id="UP000054321"/>
    </source>
</evidence>
<feature type="transmembrane region" description="Helical" evidence="7">
    <location>
        <begin position="184"/>
        <end position="206"/>
    </location>
</feature>
<evidence type="ECO:0000256" key="3">
    <source>
        <dbReference type="ARBA" id="ARBA00022692"/>
    </source>
</evidence>
<dbReference type="GO" id="GO:0042908">
    <property type="term" value="P:xenobiotic transport"/>
    <property type="evidence" value="ECO:0007669"/>
    <property type="project" value="UniProtKB-ARBA"/>
</dbReference>
<dbReference type="Pfam" id="PF07690">
    <property type="entry name" value="MFS_1"/>
    <property type="match status" value="1"/>
</dbReference>
<evidence type="ECO:0000256" key="1">
    <source>
        <dbReference type="ARBA" id="ARBA00004141"/>
    </source>
</evidence>
<gene>
    <name evidence="9" type="ORF">OIDMADRAFT_165518</name>
</gene>
<dbReference type="PROSITE" id="PS50850">
    <property type="entry name" value="MFS"/>
    <property type="match status" value="1"/>
</dbReference>
<feature type="transmembrane region" description="Helical" evidence="7">
    <location>
        <begin position="127"/>
        <end position="147"/>
    </location>
</feature>
<feature type="transmembrane region" description="Helical" evidence="7">
    <location>
        <begin position="464"/>
        <end position="482"/>
    </location>
</feature>
<organism evidence="9 10">
    <name type="scientific">Oidiodendron maius (strain Zn)</name>
    <dbReference type="NCBI Taxonomy" id="913774"/>
    <lineage>
        <taxon>Eukaryota</taxon>
        <taxon>Fungi</taxon>
        <taxon>Dikarya</taxon>
        <taxon>Ascomycota</taxon>
        <taxon>Pezizomycotina</taxon>
        <taxon>Leotiomycetes</taxon>
        <taxon>Leotiomycetes incertae sedis</taxon>
        <taxon>Myxotrichaceae</taxon>
        <taxon>Oidiodendron</taxon>
    </lineage>
</organism>
<evidence type="ECO:0000256" key="6">
    <source>
        <dbReference type="SAM" id="MobiDB-lite"/>
    </source>
</evidence>
<feature type="transmembrane region" description="Helical" evidence="7">
    <location>
        <begin position="328"/>
        <end position="352"/>
    </location>
</feature>
<feature type="domain" description="Major facilitator superfamily (MFS) profile" evidence="8">
    <location>
        <begin position="93"/>
        <end position="542"/>
    </location>
</feature>
<evidence type="ECO:0000256" key="4">
    <source>
        <dbReference type="ARBA" id="ARBA00022989"/>
    </source>
</evidence>
<evidence type="ECO:0000256" key="5">
    <source>
        <dbReference type="ARBA" id="ARBA00023136"/>
    </source>
</evidence>
<protein>
    <recommendedName>
        <fullName evidence="8">Major facilitator superfamily (MFS) profile domain-containing protein</fullName>
    </recommendedName>
</protein>
<dbReference type="CDD" id="cd17323">
    <property type="entry name" value="MFS_Tpo1_MDR_like"/>
    <property type="match status" value="1"/>
</dbReference>
<dbReference type="OrthoDB" id="3561359at2759"/>
<comment type="subcellular location">
    <subcellularLocation>
        <location evidence="1">Membrane</location>
        <topology evidence="1">Multi-pass membrane protein</topology>
    </subcellularLocation>
</comment>
<dbReference type="InterPro" id="IPR036259">
    <property type="entry name" value="MFS_trans_sf"/>
</dbReference>
<evidence type="ECO:0000259" key="8">
    <source>
        <dbReference type="PROSITE" id="PS50850"/>
    </source>
</evidence>
<dbReference type="Gene3D" id="1.20.1250.20">
    <property type="entry name" value="MFS general substrate transporter like domains"/>
    <property type="match status" value="1"/>
</dbReference>
<dbReference type="InterPro" id="IPR020846">
    <property type="entry name" value="MFS_dom"/>
</dbReference>
<dbReference type="HOGENOM" id="CLU_008455_11_5_1"/>
<dbReference type="Proteomes" id="UP000054321">
    <property type="component" value="Unassembled WGS sequence"/>
</dbReference>
<dbReference type="FunFam" id="1.20.1250.20:FF:000082">
    <property type="entry name" value="MFS multidrug transporter, putative"/>
    <property type="match status" value="1"/>
</dbReference>
<feature type="transmembrane region" description="Helical" evidence="7">
    <location>
        <begin position="159"/>
        <end position="178"/>
    </location>
</feature>
<keyword evidence="10" id="KW-1185">Reference proteome</keyword>
<proteinExistence type="inferred from homology"/>
<dbReference type="InterPro" id="IPR005829">
    <property type="entry name" value="Sugar_transporter_CS"/>
</dbReference>
<sequence length="552" mass="61336">MSSIHSNPEVRESGFGSFNNPPEPPCSERPETIHVNSTSAIINEPELVQSTSLCIPDKNCSTSNGVDEYEVQFCGSGDKEDPRNFGKARKWLFVIIISLTSASVACDSALYTTTYGQIMAEFHCSELMATAGLSTFILGMGVSPLFLSPLSEFYGRRPIYIISLTSSMIWLVLCVVAGNIQTVIVARLLGGLSGAAFLSVAGASVGDLFNHNELQFPMIMYSGIQFMGPELGPIVGGFINYYSSWHWTFYFMLIWTGAALIFTTILVPETYRPVLLRQRAEKLRKDTGDDRYHVSSGSTRKKSVLVTIIWSFFRPLEMLLLEPMCLNLCLHSSLLLGILYLFFGAFPLIFTANHGFNLWQVGLTFLGLAIGILFGISTTPYWQKSYERMVEKGNTEAGEDSKPEPEFRLPQVMLGSVLVPAGLFWFAFTTYKSVHWIVPIIGSGVFGMGRPGREYLLIPLCNRVFLSFSGTWTFLVDAYPLYAASALAANSFSRSTFGAIFPLFGVQMYSKLGFDWATAVLAFITLAMVPFPFIFFRYGKKIRGRSKFAARF</sequence>
<accession>A0A0C3HAX5</accession>
<dbReference type="STRING" id="913774.A0A0C3HAX5"/>
<dbReference type="SUPFAM" id="SSF103473">
    <property type="entry name" value="MFS general substrate transporter"/>
    <property type="match status" value="1"/>
</dbReference>
<name>A0A0C3HAX5_OIDMZ</name>
<feature type="transmembrane region" description="Helical" evidence="7">
    <location>
        <begin position="516"/>
        <end position="538"/>
    </location>
</feature>
<feature type="transmembrane region" description="Helical" evidence="7">
    <location>
        <begin position="218"/>
        <end position="241"/>
    </location>
</feature>
<dbReference type="AlphaFoldDB" id="A0A0C3HAX5"/>
<feature type="region of interest" description="Disordered" evidence="6">
    <location>
        <begin position="1"/>
        <end position="31"/>
    </location>
</feature>
<dbReference type="PANTHER" id="PTHR23502">
    <property type="entry name" value="MAJOR FACILITATOR SUPERFAMILY"/>
    <property type="match status" value="1"/>
</dbReference>
<feature type="transmembrane region" description="Helical" evidence="7">
    <location>
        <begin position="434"/>
        <end position="452"/>
    </location>
</feature>
<dbReference type="GO" id="GO:0022857">
    <property type="term" value="F:transmembrane transporter activity"/>
    <property type="evidence" value="ECO:0007669"/>
    <property type="project" value="InterPro"/>
</dbReference>
<dbReference type="PANTHER" id="PTHR23502:SF7">
    <property type="entry name" value="DRUG_PROTON ANTIPORTER YHK8-RELATED"/>
    <property type="match status" value="1"/>
</dbReference>
<reference evidence="10" key="2">
    <citation type="submission" date="2015-01" db="EMBL/GenBank/DDBJ databases">
        <title>Evolutionary Origins and Diversification of the Mycorrhizal Mutualists.</title>
        <authorList>
            <consortium name="DOE Joint Genome Institute"/>
            <consortium name="Mycorrhizal Genomics Consortium"/>
            <person name="Kohler A."/>
            <person name="Kuo A."/>
            <person name="Nagy L.G."/>
            <person name="Floudas D."/>
            <person name="Copeland A."/>
            <person name="Barry K.W."/>
            <person name="Cichocki N."/>
            <person name="Veneault-Fourrey C."/>
            <person name="LaButti K."/>
            <person name="Lindquist E.A."/>
            <person name="Lipzen A."/>
            <person name="Lundell T."/>
            <person name="Morin E."/>
            <person name="Murat C."/>
            <person name="Riley R."/>
            <person name="Ohm R."/>
            <person name="Sun H."/>
            <person name="Tunlid A."/>
            <person name="Henrissat B."/>
            <person name="Grigoriev I.V."/>
            <person name="Hibbett D.S."/>
            <person name="Martin F."/>
        </authorList>
    </citation>
    <scope>NUCLEOTIDE SEQUENCE [LARGE SCALE GENOMIC DNA]</scope>
    <source>
        <strain evidence="10">Zn</strain>
    </source>
</reference>
<comment type="similarity">
    <text evidence="2">Belongs to the major facilitator superfamily.</text>
</comment>
<feature type="transmembrane region" description="Helical" evidence="7">
    <location>
        <begin position="358"/>
        <end position="382"/>
    </location>
</feature>